<evidence type="ECO:0000256" key="2">
    <source>
        <dbReference type="SAM" id="Phobius"/>
    </source>
</evidence>
<evidence type="ECO:0000256" key="1">
    <source>
        <dbReference type="SAM" id="MobiDB-lite"/>
    </source>
</evidence>
<keyword evidence="2" id="KW-0472">Membrane</keyword>
<protein>
    <submittedName>
        <fullName evidence="3">Uncharacterized protein</fullName>
    </submittedName>
</protein>
<sequence>MAPRIEQDLEQAQNKEQNQQSQVKSLEPSGSPVVFNEDLEVPMGVSVSKTQEDSKESTRKISNVTIGALIICVLIAIVVAVSFAVTLYRYDVQLSAEEDEQLLKPFGFGEDDLIANDDALNGTAWLAWDNSTNADGI</sequence>
<keyword evidence="2" id="KW-0812">Transmembrane</keyword>
<dbReference type="OrthoDB" id="26525at2759"/>
<feature type="region of interest" description="Disordered" evidence="1">
    <location>
        <begin position="1"/>
        <end position="34"/>
    </location>
</feature>
<reference evidence="3" key="1">
    <citation type="submission" date="2020-06" db="EMBL/GenBank/DDBJ databases">
        <authorList>
            <consortium name="Plant Systems Biology data submission"/>
        </authorList>
    </citation>
    <scope>NUCLEOTIDE SEQUENCE</scope>
    <source>
        <strain evidence="3">D6</strain>
    </source>
</reference>
<keyword evidence="2" id="KW-1133">Transmembrane helix</keyword>
<comment type="caution">
    <text evidence="3">The sequence shown here is derived from an EMBL/GenBank/DDBJ whole genome shotgun (WGS) entry which is preliminary data.</text>
</comment>
<evidence type="ECO:0000313" key="3">
    <source>
        <dbReference type="EMBL" id="CAB9519441.1"/>
    </source>
</evidence>
<organism evidence="3 4">
    <name type="scientific">Seminavis robusta</name>
    <dbReference type="NCBI Taxonomy" id="568900"/>
    <lineage>
        <taxon>Eukaryota</taxon>
        <taxon>Sar</taxon>
        <taxon>Stramenopiles</taxon>
        <taxon>Ochrophyta</taxon>
        <taxon>Bacillariophyta</taxon>
        <taxon>Bacillariophyceae</taxon>
        <taxon>Bacillariophycidae</taxon>
        <taxon>Naviculales</taxon>
        <taxon>Naviculaceae</taxon>
        <taxon>Seminavis</taxon>
    </lineage>
</organism>
<dbReference type="Proteomes" id="UP001153069">
    <property type="component" value="Unassembled WGS sequence"/>
</dbReference>
<keyword evidence="4" id="KW-1185">Reference proteome</keyword>
<proteinExistence type="predicted"/>
<feature type="compositionally biased region" description="Low complexity" evidence="1">
    <location>
        <begin position="10"/>
        <end position="25"/>
    </location>
</feature>
<dbReference type="AlphaFoldDB" id="A0A9N8EDH6"/>
<name>A0A9N8EDH6_9STRA</name>
<dbReference type="EMBL" id="CAICTM010001015">
    <property type="protein sequence ID" value="CAB9519441.1"/>
    <property type="molecule type" value="Genomic_DNA"/>
</dbReference>
<gene>
    <name evidence="3" type="ORF">SEMRO_1017_G231740.1</name>
</gene>
<accession>A0A9N8EDH6</accession>
<evidence type="ECO:0000313" key="4">
    <source>
        <dbReference type="Proteomes" id="UP001153069"/>
    </source>
</evidence>
<feature type="transmembrane region" description="Helical" evidence="2">
    <location>
        <begin position="64"/>
        <end position="88"/>
    </location>
</feature>